<dbReference type="PANTHER" id="PTHR35526:SF3">
    <property type="entry name" value="ANTI-SIGMA-F FACTOR RSBW"/>
    <property type="match status" value="1"/>
</dbReference>
<dbReference type="InterPro" id="IPR036890">
    <property type="entry name" value="HATPase_C_sf"/>
</dbReference>
<dbReference type="Gene3D" id="3.30.565.10">
    <property type="entry name" value="Histidine kinase-like ATPase, C-terminal domain"/>
    <property type="match status" value="1"/>
</dbReference>
<dbReference type="CDD" id="cd16936">
    <property type="entry name" value="HATPase_RsbW-like"/>
    <property type="match status" value="1"/>
</dbReference>
<keyword evidence="1" id="KW-0808">Transferase</keyword>
<feature type="domain" description="Histidine kinase/HSP90-like ATPase" evidence="2">
    <location>
        <begin position="8"/>
        <end position="117"/>
    </location>
</feature>
<keyword evidence="3" id="KW-0547">Nucleotide-binding</keyword>
<evidence type="ECO:0000259" key="2">
    <source>
        <dbReference type="Pfam" id="PF13581"/>
    </source>
</evidence>
<evidence type="ECO:0000313" key="3">
    <source>
        <dbReference type="EMBL" id="MBW8487297.1"/>
    </source>
</evidence>
<dbReference type="EMBL" id="JAIBOA010000032">
    <property type="protein sequence ID" value="MBW8487297.1"/>
    <property type="molecule type" value="Genomic_DNA"/>
</dbReference>
<dbReference type="GO" id="GO:0005524">
    <property type="term" value="F:ATP binding"/>
    <property type="evidence" value="ECO:0007669"/>
    <property type="project" value="UniProtKB-KW"/>
</dbReference>
<name>A0ABS7G3K2_9ACTN</name>
<dbReference type="SUPFAM" id="SSF55874">
    <property type="entry name" value="ATPase domain of HSP90 chaperone/DNA topoisomerase II/histidine kinase"/>
    <property type="match status" value="1"/>
</dbReference>
<keyword evidence="3" id="KW-0067">ATP-binding</keyword>
<keyword evidence="4" id="KW-1185">Reference proteome</keyword>
<dbReference type="PANTHER" id="PTHR35526">
    <property type="entry name" value="ANTI-SIGMA-F FACTOR RSBW-RELATED"/>
    <property type="match status" value="1"/>
</dbReference>
<comment type="caution">
    <text evidence="3">The sequence shown here is derived from an EMBL/GenBank/DDBJ whole genome shotgun (WGS) entry which is preliminary data.</text>
</comment>
<proteinExistence type="predicted"/>
<organism evidence="3 4">
    <name type="scientific">Actinomadura parmotrematis</name>
    <dbReference type="NCBI Taxonomy" id="2864039"/>
    <lineage>
        <taxon>Bacteria</taxon>
        <taxon>Bacillati</taxon>
        <taxon>Actinomycetota</taxon>
        <taxon>Actinomycetes</taxon>
        <taxon>Streptosporangiales</taxon>
        <taxon>Thermomonosporaceae</taxon>
        <taxon>Actinomadura</taxon>
    </lineage>
</organism>
<keyword evidence="1" id="KW-0723">Serine/threonine-protein kinase</keyword>
<gene>
    <name evidence="3" type="ORF">K1Y72_33435</name>
</gene>
<evidence type="ECO:0000313" key="4">
    <source>
        <dbReference type="Proteomes" id="UP000774570"/>
    </source>
</evidence>
<accession>A0ABS7G3K2</accession>
<dbReference type="InterPro" id="IPR003594">
    <property type="entry name" value="HATPase_dom"/>
</dbReference>
<keyword evidence="1" id="KW-0418">Kinase</keyword>
<dbReference type="InterPro" id="IPR050267">
    <property type="entry name" value="Anti-sigma-factor_SerPK"/>
</dbReference>
<sequence length="154" mass="16464">MRWKRVFPGRFDQVGAARHFATTLFDGTGCVEEVGIVVGELASNAVRHTYSGAGETGGKPGWFGLEVVRANPARVAVTDMGSGEALWRVPTVRRQLLPGERDDADSGRGLMLVSRTALTLGVYGSPLVGHTVWADLELGSDIDAWPPPGHLRAV</sequence>
<dbReference type="Proteomes" id="UP000774570">
    <property type="component" value="Unassembled WGS sequence"/>
</dbReference>
<protein>
    <submittedName>
        <fullName evidence="3">ATP-binding protein</fullName>
    </submittedName>
</protein>
<dbReference type="Pfam" id="PF13581">
    <property type="entry name" value="HATPase_c_2"/>
    <property type="match status" value="1"/>
</dbReference>
<reference evidence="3 4" key="1">
    <citation type="submission" date="2021-07" db="EMBL/GenBank/DDBJ databases">
        <title>Actinomadura sp. PM05-2 isolated from lichen.</title>
        <authorList>
            <person name="Somphong A."/>
            <person name="Phongsopitanun W."/>
            <person name="Tanasupawat S."/>
            <person name="Peongsungnone V."/>
        </authorList>
    </citation>
    <scope>NUCLEOTIDE SEQUENCE [LARGE SCALE GENOMIC DNA]</scope>
    <source>
        <strain evidence="3 4">PM05-2</strain>
    </source>
</reference>
<evidence type="ECO:0000256" key="1">
    <source>
        <dbReference type="ARBA" id="ARBA00022527"/>
    </source>
</evidence>